<name>A0A2G9QLV2_AQUCT</name>
<keyword evidence="2" id="KW-1185">Reference proteome</keyword>
<dbReference type="PANTHER" id="PTHR45690">
    <property type="entry name" value="NACHT, LRR AND PYD DOMAINS-CONTAINING PROTEIN 12"/>
    <property type="match status" value="1"/>
</dbReference>
<dbReference type="PANTHER" id="PTHR45690:SF4">
    <property type="entry name" value="NACHT, LRR AND PYD DOMAINS-CONTAINING PROTEIN 10"/>
    <property type="match status" value="1"/>
</dbReference>
<dbReference type="EMBL" id="KV965469">
    <property type="protein sequence ID" value="PIO16063.1"/>
    <property type="molecule type" value="Genomic_DNA"/>
</dbReference>
<dbReference type="GO" id="GO:0050729">
    <property type="term" value="P:positive regulation of inflammatory response"/>
    <property type="evidence" value="ECO:0007669"/>
    <property type="project" value="TreeGrafter"/>
</dbReference>
<dbReference type="Proteomes" id="UP000228934">
    <property type="component" value="Unassembled WGS sequence"/>
</dbReference>
<proteinExistence type="predicted"/>
<feature type="non-terminal residue" evidence="1">
    <location>
        <position position="232"/>
    </location>
</feature>
<dbReference type="AlphaFoldDB" id="A0A2G9QLV2"/>
<dbReference type="InterPro" id="IPR050637">
    <property type="entry name" value="NLRP_innate_immun_reg"/>
</dbReference>
<dbReference type="GO" id="GO:0005737">
    <property type="term" value="C:cytoplasm"/>
    <property type="evidence" value="ECO:0007669"/>
    <property type="project" value="TreeGrafter"/>
</dbReference>
<feature type="non-terminal residue" evidence="1">
    <location>
        <position position="1"/>
    </location>
</feature>
<protein>
    <submittedName>
        <fullName evidence="1">Uncharacterized protein</fullName>
    </submittedName>
</protein>
<reference evidence="2" key="1">
    <citation type="journal article" date="2017" name="Nat. Commun.">
        <title>The North American bullfrog draft genome provides insight into hormonal regulation of long noncoding RNA.</title>
        <authorList>
            <person name="Hammond S.A."/>
            <person name="Warren R.L."/>
            <person name="Vandervalk B.P."/>
            <person name="Kucuk E."/>
            <person name="Khan H."/>
            <person name="Gibb E.A."/>
            <person name="Pandoh P."/>
            <person name="Kirk H."/>
            <person name="Zhao Y."/>
            <person name="Jones M."/>
            <person name="Mungall A.J."/>
            <person name="Coope R."/>
            <person name="Pleasance S."/>
            <person name="Moore R.A."/>
            <person name="Holt R.A."/>
            <person name="Round J.M."/>
            <person name="Ohora S."/>
            <person name="Walle B.V."/>
            <person name="Veldhoen N."/>
            <person name="Helbing C.C."/>
            <person name="Birol I."/>
        </authorList>
    </citation>
    <scope>NUCLEOTIDE SEQUENCE [LARGE SCALE GENOMIC DNA]</scope>
</reference>
<dbReference type="OrthoDB" id="120976at2759"/>
<organism evidence="1 2">
    <name type="scientific">Aquarana catesbeiana</name>
    <name type="common">American bullfrog</name>
    <name type="synonym">Rana catesbeiana</name>
    <dbReference type="NCBI Taxonomy" id="8400"/>
    <lineage>
        <taxon>Eukaryota</taxon>
        <taxon>Metazoa</taxon>
        <taxon>Chordata</taxon>
        <taxon>Craniata</taxon>
        <taxon>Vertebrata</taxon>
        <taxon>Euteleostomi</taxon>
        <taxon>Amphibia</taxon>
        <taxon>Batrachia</taxon>
        <taxon>Anura</taxon>
        <taxon>Neobatrachia</taxon>
        <taxon>Ranoidea</taxon>
        <taxon>Ranidae</taxon>
        <taxon>Aquarana</taxon>
    </lineage>
</organism>
<evidence type="ECO:0000313" key="2">
    <source>
        <dbReference type="Proteomes" id="UP000228934"/>
    </source>
</evidence>
<sequence>LYDCGVTSSGWDDLRSILINNRSLTRLDLLDDNLEDSEIKLLCEGLRHPGCTLQRLKLYGCDATSSGWDDFRSILINNRSLIRLDLSGNNLKDSGIKRLCKGLRHPGCTLQSLWIRDCKVTLRCCDDLCSVISTNQTLIYLYIKLVDDKKMSESEVRRRCEVLRNAGISVYRRCILYCKGTLWCCDDLCSVISTNRTLIHLWITLHGDKKMSESEVDRCCEVLRNAGFTVDG</sequence>
<dbReference type="InterPro" id="IPR032675">
    <property type="entry name" value="LRR_dom_sf"/>
</dbReference>
<dbReference type="SUPFAM" id="SSF52047">
    <property type="entry name" value="RNI-like"/>
    <property type="match status" value="1"/>
</dbReference>
<evidence type="ECO:0000313" key="1">
    <source>
        <dbReference type="EMBL" id="PIO16063.1"/>
    </source>
</evidence>
<gene>
    <name evidence="1" type="ORF">AB205_0079740</name>
</gene>
<dbReference type="Gene3D" id="3.80.10.10">
    <property type="entry name" value="Ribonuclease Inhibitor"/>
    <property type="match status" value="1"/>
</dbReference>
<accession>A0A2G9QLV2</accession>
<dbReference type="SMART" id="SM00368">
    <property type="entry name" value="LRR_RI"/>
    <property type="match status" value="3"/>
</dbReference>